<dbReference type="AlphaFoldDB" id="A0A7J6VUS6"/>
<proteinExistence type="predicted"/>
<comment type="caution">
    <text evidence="1">The sequence shown here is derived from an EMBL/GenBank/DDBJ whole genome shotgun (WGS) entry which is preliminary data.</text>
</comment>
<dbReference type="EMBL" id="JABWDY010026235">
    <property type="protein sequence ID" value="KAF5188854.1"/>
    <property type="molecule type" value="Genomic_DNA"/>
</dbReference>
<accession>A0A7J6VUS6</accession>
<evidence type="ECO:0000313" key="1">
    <source>
        <dbReference type="EMBL" id="KAF5188854.1"/>
    </source>
</evidence>
<organism evidence="1 2">
    <name type="scientific">Thalictrum thalictroides</name>
    <name type="common">Rue-anemone</name>
    <name type="synonym">Anemone thalictroides</name>
    <dbReference type="NCBI Taxonomy" id="46969"/>
    <lineage>
        <taxon>Eukaryota</taxon>
        <taxon>Viridiplantae</taxon>
        <taxon>Streptophyta</taxon>
        <taxon>Embryophyta</taxon>
        <taxon>Tracheophyta</taxon>
        <taxon>Spermatophyta</taxon>
        <taxon>Magnoliopsida</taxon>
        <taxon>Ranunculales</taxon>
        <taxon>Ranunculaceae</taxon>
        <taxon>Thalictroideae</taxon>
        <taxon>Thalictrum</taxon>
    </lineage>
</organism>
<keyword evidence="2" id="KW-1185">Reference proteome</keyword>
<name>A0A7J6VUS6_THATH</name>
<reference evidence="1 2" key="1">
    <citation type="submission" date="2020-06" db="EMBL/GenBank/DDBJ databases">
        <title>Transcriptomic and genomic resources for Thalictrum thalictroides and T. hernandezii: Facilitating candidate gene discovery in an emerging model plant lineage.</title>
        <authorList>
            <person name="Arias T."/>
            <person name="Riano-Pachon D.M."/>
            <person name="Di Stilio V.S."/>
        </authorList>
    </citation>
    <scope>NUCLEOTIDE SEQUENCE [LARGE SCALE GENOMIC DNA]</scope>
    <source>
        <strain evidence="2">cv. WT478/WT964</strain>
        <tissue evidence="1">Leaves</tissue>
    </source>
</reference>
<gene>
    <name evidence="1" type="ORF">FRX31_021559</name>
</gene>
<protein>
    <submittedName>
        <fullName evidence="1">Uncharacterized protein</fullName>
    </submittedName>
</protein>
<dbReference type="Proteomes" id="UP000554482">
    <property type="component" value="Unassembled WGS sequence"/>
</dbReference>
<sequence>MRANGFVDNLSGEELLGESVIREKRKIGEEGLRFIQIVEIAILLLVLGDDVLRQCGSRNT</sequence>
<evidence type="ECO:0000313" key="2">
    <source>
        <dbReference type="Proteomes" id="UP000554482"/>
    </source>
</evidence>